<dbReference type="PIRSF" id="PIRSF000136">
    <property type="entry name" value="LGO_GLO"/>
    <property type="match status" value="1"/>
</dbReference>
<evidence type="ECO:0000313" key="6">
    <source>
        <dbReference type="Proteomes" id="UP000444960"/>
    </source>
</evidence>
<dbReference type="PANTHER" id="PTHR43762:SF1">
    <property type="entry name" value="D-ARABINONO-1,4-LACTONE OXIDASE"/>
    <property type="match status" value="1"/>
</dbReference>
<dbReference type="RefSeq" id="WP_186349738.1">
    <property type="nucleotide sequence ID" value="NZ_BJOV01000003.1"/>
</dbReference>
<dbReference type="InterPro" id="IPR036318">
    <property type="entry name" value="FAD-bd_PCMH-like_sf"/>
</dbReference>
<dbReference type="InterPro" id="IPR006094">
    <property type="entry name" value="Oxid_FAD_bind_N"/>
</dbReference>
<dbReference type="Proteomes" id="UP000444960">
    <property type="component" value="Unassembled WGS sequence"/>
</dbReference>
<protein>
    <submittedName>
        <fullName evidence="5">FAD-linked oxidoreductase</fullName>
    </submittedName>
</protein>
<dbReference type="PANTHER" id="PTHR43762">
    <property type="entry name" value="L-GULONOLACTONE OXIDASE"/>
    <property type="match status" value="1"/>
</dbReference>
<evidence type="ECO:0000313" key="5">
    <source>
        <dbReference type="EMBL" id="GEE01071.1"/>
    </source>
</evidence>
<dbReference type="EMBL" id="BJOV01000003">
    <property type="protein sequence ID" value="GEE01071.1"/>
    <property type="molecule type" value="Genomic_DNA"/>
</dbReference>
<dbReference type="PROSITE" id="PS51387">
    <property type="entry name" value="FAD_PCMH"/>
    <property type="match status" value="1"/>
</dbReference>
<dbReference type="Gene3D" id="1.10.45.10">
    <property type="entry name" value="Vanillyl-alcohol Oxidase, Chain A, domain 4"/>
    <property type="match status" value="1"/>
</dbReference>
<dbReference type="InterPro" id="IPR007173">
    <property type="entry name" value="ALO_C"/>
</dbReference>
<dbReference type="InterPro" id="IPR010031">
    <property type="entry name" value="FAD_lactone_oxidase-like"/>
</dbReference>
<evidence type="ECO:0000256" key="2">
    <source>
        <dbReference type="ARBA" id="ARBA00022827"/>
    </source>
</evidence>
<dbReference type="Gene3D" id="3.30.43.10">
    <property type="entry name" value="Uridine Diphospho-n-acetylenolpyruvylglucosamine Reductase, domain 2"/>
    <property type="match status" value="1"/>
</dbReference>
<sequence length="440" mass="47990">MSQTTAAATWTNWGGTARCTPTELITPQSVDELADAIRRAAENGQVVKPVGAGHSFTEIAVAPGVQVKMSGIRGLISVDADRKRVTLAAGTHLHEIPAILEPLGLGMTNLGDIDKQTISGATSTGTHGTGGGFGGIATQIRGVKLVDGTGTVRTIGEDDPDLKAAALGLGSLGVLTEITLQCVDAFSIRAEEGPGEVDETFSTFLERVENVDHYEFYWFPHTTKTLVKTNTRLPRNTPSDGPSDLRRYIDDELLSNKLLGALCKVGARSPRFVPSINQIVGRALSSRTYTDRSDKIFISDRDVRFREMEYAVPLEAVPDVLREVRAMIDSRGHKVSFPIEVRAAAPDDLMMSTASGRASGYIAVHRFSGDDVASSEAYFKDVEDIMTAHAGRPHWGKMHTRDADYFRSVYPRFDDFLEVRDRFDPQRVFTNPYLTQVLGS</sequence>
<reference evidence="6" key="1">
    <citation type="submission" date="2019-06" db="EMBL/GenBank/DDBJ databases">
        <title>Gordonia isolated from sludge of a wastewater treatment plant.</title>
        <authorList>
            <person name="Tamura T."/>
            <person name="Aoyama K."/>
            <person name="Kang Y."/>
            <person name="Saito S."/>
            <person name="Akiyama N."/>
            <person name="Yazawa K."/>
            <person name="Gonoi T."/>
            <person name="Mikami Y."/>
        </authorList>
    </citation>
    <scope>NUCLEOTIDE SEQUENCE [LARGE SCALE GENOMIC DNA]</scope>
    <source>
        <strain evidence="6">NBRC 107696</strain>
    </source>
</reference>
<keyword evidence="2" id="KW-0274">FAD</keyword>
<dbReference type="Gene3D" id="3.30.70.2520">
    <property type="match status" value="1"/>
</dbReference>
<keyword evidence="3" id="KW-0560">Oxidoreductase</keyword>
<gene>
    <name evidence="5" type="ORF">nbrc107696_15170</name>
</gene>
<keyword evidence="1" id="KW-0285">Flavoprotein</keyword>
<organism evidence="5 6">
    <name type="scientific">Gordonia spumicola</name>
    <dbReference type="NCBI Taxonomy" id="589161"/>
    <lineage>
        <taxon>Bacteria</taxon>
        <taxon>Bacillati</taxon>
        <taxon>Actinomycetota</taxon>
        <taxon>Actinomycetes</taxon>
        <taxon>Mycobacteriales</taxon>
        <taxon>Gordoniaceae</taxon>
        <taxon>Gordonia</taxon>
    </lineage>
</organism>
<dbReference type="SUPFAM" id="SSF56176">
    <property type="entry name" value="FAD-binding/transporter-associated domain-like"/>
    <property type="match status" value="1"/>
</dbReference>
<dbReference type="NCBIfam" id="TIGR01679">
    <property type="entry name" value="bact_FAD_ox"/>
    <property type="match status" value="1"/>
</dbReference>
<dbReference type="InterPro" id="IPR016167">
    <property type="entry name" value="FAD-bd_PCMH_sub1"/>
</dbReference>
<dbReference type="InterPro" id="IPR016166">
    <property type="entry name" value="FAD-bd_PCMH"/>
</dbReference>
<dbReference type="Gene3D" id="3.30.465.10">
    <property type="match status" value="1"/>
</dbReference>
<dbReference type="InterPro" id="IPR016169">
    <property type="entry name" value="FAD-bd_PCMH_sub2"/>
</dbReference>
<dbReference type="GO" id="GO:0080049">
    <property type="term" value="F:L-gulono-1,4-lactone dehydrogenase activity"/>
    <property type="evidence" value="ECO:0007669"/>
    <property type="project" value="TreeGrafter"/>
</dbReference>
<dbReference type="GO" id="GO:0071949">
    <property type="term" value="F:FAD binding"/>
    <property type="evidence" value="ECO:0007669"/>
    <property type="project" value="InterPro"/>
</dbReference>
<dbReference type="GO" id="GO:0016020">
    <property type="term" value="C:membrane"/>
    <property type="evidence" value="ECO:0007669"/>
    <property type="project" value="InterPro"/>
</dbReference>
<comment type="caution">
    <text evidence="5">The sequence shown here is derived from an EMBL/GenBank/DDBJ whole genome shotgun (WGS) entry which is preliminary data.</text>
</comment>
<name>A0A7I9V7K9_9ACTN</name>
<accession>A0A7I9V7K9</accession>
<dbReference type="GO" id="GO:0003885">
    <property type="term" value="F:D-arabinono-1,4-lactone oxidase activity"/>
    <property type="evidence" value="ECO:0007669"/>
    <property type="project" value="InterPro"/>
</dbReference>
<dbReference type="Pfam" id="PF04030">
    <property type="entry name" value="ALO"/>
    <property type="match status" value="1"/>
</dbReference>
<dbReference type="InterPro" id="IPR016171">
    <property type="entry name" value="Vanillyl_alc_oxidase_C-sub2"/>
</dbReference>
<evidence type="ECO:0000256" key="3">
    <source>
        <dbReference type="ARBA" id="ARBA00023002"/>
    </source>
</evidence>
<keyword evidence="6" id="KW-1185">Reference proteome</keyword>
<evidence type="ECO:0000259" key="4">
    <source>
        <dbReference type="PROSITE" id="PS51387"/>
    </source>
</evidence>
<dbReference type="Pfam" id="PF01565">
    <property type="entry name" value="FAD_binding_4"/>
    <property type="match status" value="1"/>
</dbReference>
<dbReference type="SUPFAM" id="SSF55103">
    <property type="entry name" value="FAD-linked oxidases, C-terminal domain"/>
    <property type="match status" value="1"/>
</dbReference>
<dbReference type="AlphaFoldDB" id="A0A7I9V7K9"/>
<dbReference type="InterPro" id="IPR016164">
    <property type="entry name" value="FAD-linked_Oxase-like_C"/>
</dbReference>
<proteinExistence type="predicted"/>
<feature type="domain" description="FAD-binding PCMH-type" evidence="4">
    <location>
        <begin position="17"/>
        <end position="185"/>
    </location>
</feature>
<evidence type="ECO:0000256" key="1">
    <source>
        <dbReference type="ARBA" id="ARBA00022630"/>
    </source>
</evidence>